<name>A0AAW0JZF6_MYOGA</name>
<protein>
    <submittedName>
        <fullName evidence="5">Uncharacterized protein</fullName>
    </submittedName>
</protein>
<evidence type="ECO:0000313" key="6">
    <source>
        <dbReference type="Proteomes" id="UP001488838"/>
    </source>
</evidence>
<evidence type="ECO:0000256" key="1">
    <source>
        <dbReference type="ARBA" id="ARBA00009339"/>
    </source>
</evidence>
<dbReference type="GO" id="GO:0003735">
    <property type="term" value="F:structural constituent of ribosome"/>
    <property type="evidence" value="ECO:0007669"/>
    <property type="project" value="InterPro"/>
</dbReference>
<dbReference type="Gene3D" id="1.10.1620.10">
    <property type="entry name" value="Ribosomal protein L39e"/>
    <property type="match status" value="1"/>
</dbReference>
<comment type="caution">
    <text evidence="5">The sequence shown here is derived from an EMBL/GenBank/DDBJ whole genome shotgun (WGS) entry which is preliminary data.</text>
</comment>
<dbReference type="InterPro" id="IPR000077">
    <property type="entry name" value="Ribosomal_eL39"/>
</dbReference>
<dbReference type="GO" id="GO:1990904">
    <property type="term" value="C:ribonucleoprotein complex"/>
    <property type="evidence" value="ECO:0007669"/>
    <property type="project" value="UniProtKB-KW"/>
</dbReference>
<sequence length="297" mass="34333">MRKSESKVKRIWIGRPEIKTTQTNPDTLKSVNDQREADAARRKWHFVIYAETESTASPVRCNPARKPSTLGGNRGVVSENTAPTEGCLLRWPRASFSILRPLCSPLRSRTPEQHTQVYFYAAAFPDLRTPEQHTQVVSDLTHFNKSWVVYWCGSEEVREDLALNKPWIYVACGHLEARIIRSRSNDSEGAQMLTLRPRERNNRLTRKVFLEPLGHIAELTENHYLFSVYNVTSGSSWPRNTSKIALSAQWDQMKTGNRIRYMSMRRHWIRIKLGLREEAKGKEEKELGPNTRVEDTL</sequence>
<accession>A0AAW0JZF6</accession>
<dbReference type="EMBL" id="JBBHLL010000010">
    <property type="protein sequence ID" value="KAK7832385.1"/>
    <property type="molecule type" value="Genomic_DNA"/>
</dbReference>
<comment type="similarity">
    <text evidence="1">Belongs to the eukaryotic ribosomal protein eL39 family.</text>
</comment>
<evidence type="ECO:0000256" key="2">
    <source>
        <dbReference type="ARBA" id="ARBA00022980"/>
    </source>
</evidence>
<keyword evidence="2" id="KW-0689">Ribosomal protein</keyword>
<organism evidence="5 6">
    <name type="scientific">Myodes glareolus</name>
    <name type="common">Bank vole</name>
    <name type="synonym">Clethrionomys glareolus</name>
    <dbReference type="NCBI Taxonomy" id="447135"/>
    <lineage>
        <taxon>Eukaryota</taxon>
        <taxon>Metazoa</taxon>
        <taxon>Chordata</taxon>
        <taxon>Craniata</taxon>
        <taxon>Vertebrata</taxon>
        <taxon>Euteleostomi</taxon>
        <taxon>Mammalia</taxon>
        <taxon>Eutheria</taxon>
        <taxon>Euarchontoglires</taxon>
        <taxon>Glires</taxon>
        <taxon>Rodentia</taxon>
        <taxon>Myomorpha</taxon>
        <taxon>Muroidea</taxon>
        <taxon>Cricetidae</taxon>
        <taxon>Arvicolinae</taxon>
        <taxon>Myodes</taxon>
    </lineage>
</organism>
<dbReference type="GO" id="GO:0006412">
    <property type="term" value="P:translation"/>
    <property type="evidence" value="ECO:0007669"/>
    <property type="project" value="InterPro"/>
</dbReference>
<dbReference type="GO" id="GO:0005840">
    <property type="term" value="C:ribosome"/>
    <property type="evidence" value="ECO:0007669"/>
    <property type="project" value="UniProtKB-KW"/>
</dbReference>
<dbReference type="Proteomes" id="UP001488838">
    <property type="component" value="Unassembled WGS sequence"/>
</dbReference>
<keyword evidence="6" id="KW-1185">Reference proteome</keyword>
<feature type="region of interest" description="Disordered" evidence="4">
    <location>
        <begin position="58"/>
        <end position="77"/>
    </location>
</feature>
<dbReference type="InterPro" id="IPR023626">
    <property type="entry name" value="Ribosomal_eL39_dom_sf"/>
</dbReference>
<evidence type="ECO:0000256" key="3">
    <source>
        <dbReference type="ARBA" id="ARBA00023274"/>
    </source>
</evidence>
<keyword evidence="3" id="KW-0687">Ribonucleoprotein</keyword>
<evidence type="ECO:0000313" key="5">
    <source>
        <dbReference type="EMBL" id="KAK7832385.1"/>
    </source>
</evidence>
<dbReference type="Pfam" id="PF00832">
    <property type="entry name" value="Ribosomal_L39"/>
    <property type="match status" value="1"/>
</dbReference>
<evidence type="ECO:0000256" key="4">
    <source>
        <dbReference type="SAM" id="MobiDB-lite"/>
    </source>
</evidence>
<dbReference type="AlphaFoldDB" id="A0AAW0JZF6"/>
<reference evidence="5 6" key="1">
    <citation type="journal article" date="2023" name="bioRxiv">
        <title>Conserved and derived expression patterns and positive selection on dental genes reveal complex evolutionary context of ever-growing rodent molars.</title>
        <authorList>
            <person name="Calamari Z.T."/>
            <person name="Song A."/>
            <person name="Cohen E."/>
            <person name="Akter M."/>
            <person name="Roy R.D."/>
            <person name="Hallikas O."/>
            <person name="Christensen M.M."/>
            <person name="Li P."/>
            <person name="Marangoni P."/>
            <person name="Jernvall J."/>
            <person name="Klein O.D."/>
        </authorList>
    </citation>
    <scope>NUCLEOTIDE SEQUENCE [LARGE SCALE GENOMIC DNA]</scope>
    <source>
        <strain evidence="5">V071</strain>
    </source>
</reference>
<proteinExistence type="inferred from homology"/>
<gene>
    <name evidence="5" type="ORF">U0070_011833</name>
</gene>